<dbReference type="Pfam" id="PF02225">
    <property type="entry name" value="PA"/>
    <property type="match status" value="1"/>
</dbReference>
<evidence type="ECO:0000313" key="2">
    <source>
        <dbReference type="EMBL" id="KZS39538.1"/>
    </source>
</evidence>
<dbReference type="InterPro" id="IPR026341">
    <property type="entry name" value="T9SS_type_B"/>
</dbReference>
<reference evidence="2 3" key="1">
    <citation type="submission" date="2016-01" db="EMBL/GenBank/DDBJ databases">
        <title>The draft genome sequence of Aquimarina sp. RZW4-3-2.</title>
        <authorList>
            <person name="Wang Y."/>
        </authorList>
    </citation>
    <scope>NUCLEOTIDE SEQUENCE [LARGE SCALE GENOMIC DNA]</scope>
    <source>
        <strain evidence="2 3">RZW4-3-2</strain>
    </source>
</reference>
<name>A0A162Z3T7_9FLAO</name>
<dbReference type="InterPro" id="IPR003137">
    <property type="entry name" value="PA_domain"/>
</dbReference>
<organism evidence="2 3">
    <name type="scientific">Aquimarina aggregata</name>
    <dbReference type="NCBI Taxonomy" id="1642818"/>
    <lineage>
        <taxon>Bacteria</taxon>
        <taxon>Pseudomonadati</taxon>
        <taxon>Bacteroidota</taxon>
        <taxon>Flavobacteriia</taxon>
        <taxon>Flavobacteriales</taxon>
        <taxon>Flavobacteriaceae</taxon>
        <taxon>Aquimarina</taxon>
    </lineage>
</organism>
<dbReference type="NCBIfam" id="TIGR04131">
    <property type="entry name" value="Bac_Flav_CTERM"/>
    <property type="match status" value="1"/>
</dbReference>
<evidence type="ECO:0000313" key="3">
    <source>
        <dbReference type="Proteomes" id="UP000076715"/>
    </source>
</evidence>
<dbReference type="InterPro" id="IPR046450">
    <property type="entry name" value="PA_dom_sf"/>
</dbReference>
<dbReference type="EMBL" id="LQRT01000024">
    <property type="protein sequence ID" value="KZS39538.1"/>
    <property type="molecule type" value="Genomic_DNA"/>
</dbReference>
<dbReference type="SUPFAM" id="SSF52025">
    <property type="entry name" value="PA domain"/>
    <property type="match status" value="1"/>
</dbReference>
<proteinExistence type="predicted"/>
<comment type="caution">
    <text evidence="2">The sequence shown here is derived from an EMBL/GenBank/DDBJ whole genome shotgun (WGS) entry which is preliminary data.</text>
</comment>
<feature type="domain" description="Fibronectin type-III" evidence="1">
    <location>
        <begin position="1276"/>
        <end position="1379"/>
    </location>
</feature>
<dbReference type="InterPro" id="IPR025667">
    <property type="entry name" value="SprB_repeat"/>
</dbReference>
<dbReference type="Proteomes" id="UP000076715">
    <property type="component" value="Unassembled WGS sequence"/>
</dbReference>
<dbReference type="Pfam" id="PF13573">
    <property type="entry name" value="SprB"/>
    <property type="match status" value="5"/>
</dbReference>
<evidence type="ECO:0000259" key="1">
    <source>
        <dbReference type="PROSITE" id="PS50853"/>
    </source>
</evidence>
<gene>
    <name evidence="2" type="ORF">AWE51_07735</name>
</gene>
<protein>
    <recommendedName>
        <fullName evidence="1">Fibronectin type-III domain-containing protein</fullName>
    </recommendedName>
</protein>
<sequence>MEMKPKENVVPPIMKKENYKRLKLVVLLFLTTIGVFAQQDFRPRQNISTRGDILVTGNTILGLINNPTSPTLGPNGPYNGNASNGGAGLETAYIDIDGDNTTFSSSSADLINPSAENCATIRYAGLYWTANYYMAREGFPTTYTEDQISTADAESNSNTVLTINNTREANIYALRVTEFSNDNSSIRLSPASSNLVVAAPRNGCGITNAGALAGNIVVIETGGGCTDREKVINAQNAGAIGVIIVNDNGFLQRATGNGPTITIPSATIGDNDIFGDNLIDVINSEPNVMNATMSTTGNEIFTGLPTNDGRINGTADYKDILFGFGAPGAIAYTPIQPQIGTAFVDVNGVATETHSGVIYDGYAGTLSNPGTSATDNVPYTCYADVTAIVQANGYGTYTVANMKATLGETSGVSGAAGGWTLVVIYNDPSPAEDNRFMTVFDGFREIQGTNTTGVDIPISGFQTLPPNLPVNVKFGLASLEGDLGISGDRLGIIDPARLATPGPYDNTDFTDLFNGVNGVTNFFNSSISVEDNITTTRLPASTNTLGFDTDFWTLGNAAKDLLGNSQTETVFRLRTTQDTYQAFMTLFSVEEIVPELRLLKEVYDPGDLGTVINGQSVELGDFLTYRLRLENTGNEDYKDNVVVTDRLPANVDLQNIDGIIIDPANPATLTGNLVSIPSITYEVTIGGGGEQTIVFQVPPDLLTHTGIAGPGTGELQIDFTVQLVSDCASLRDACSNEINNLAIGRFTGILSDEPTPRETPSSSSVIEPCGVIDGLATNFLANVPACEQNASTCGDELILTAGAGYDRYTWSGPNGFSAVTAIPSVIVPNVIPPATLAGTYTVIKEDTNPADGTCMTLTEEIEVTDFSVIAHPLQNDAVTEDFIDYFDSTNGGCGQPLAKITLCGDETYTVDSERNPDNLVSITWQELTNDACRDRDDNCPAITGGCEANANWTSLPSADAKPITYEFSDAGEYRLVLEIVGGCTRIFYFDINKNDYQPEVDTIDMECSNDGLVQVNNIPPGDTYRFVIRLATDPEPTIAQVLASTNTDGRFIIPFQVNPYVFTVYAVDSSFPNCVYEIDGTLRSFDPNFDITITGPECTNNDNLNGLGSIRVEITGGIPLYEYSIQGGPDNINIVTGNSEATNGDFTFGDLRPGTYTIQAVSNRNPDPECIREFTNVIVPEAPDFTARVDLIAPATCDSGAIVEVVVTAGTGGPYEFADSSGVFNSPLAGDPQDRFRFILPTTAVPTDVFTFRVNDTSTALNCIISADITGIEAYVPIEIQSVVPASPVCPTDPGSVAVTLTPASDIAGRSFTYEVVTIDSSTTPPTVLTTVQTATSPDPTVNIANVPVGTDYVIRVTHNNTTDPAGAPICAVFSTPPFDITAATAVDFDINRTRDLSCITGSEDAQVTISNFSGGAGTYEYSISSPTTGFVAITGTSVVIDVDTAQTGFTVYVRDPLAPDCSVPQSVDIPALLEVTDLTFSVPGASNCTTQTFNVTVQAEPVGPVYTYAVTPAPVSGNSNTGVFRLRRGTVYTFTATNTTNQCFRNEVFTEDTIPQIRIIDATAGSESCEDADDGRISFTIENSTNFEYEIRGPSPSNALVTNGSSTTPTVTVQSPAVSLTPGTYTIEVTDTSLTPASANCSDDITVTVNPVVPITFTINDVNQDCGTNLNEVSISNPMGGNGPTYTYTLTHPVNGTFGPANSTDAIPNVPNGAGTDYTVTVFDTTGVCNATQTLTIDPLTPLEAVIANTSDVCLDDNSISFIVTINPNSNGSTGTPDYRYTVSRNGTIVQTSTVVTGAVASFTTNTFTQDGDYEIILTDDNDCSVTLTETVEPAVTLVATLINDITCDAAGNPTVVPEIELTIADGYPPYTITYVNTTTAATGTVPGTPTVATTVTFNPTPIGTAAGNYTFTVTDSETCTDTDTAVITNPVPPTITAPTTVAVDCFEDLTTITINVVGTDPGGYDIAFGPTPFTPVPADFQVVTGTSTDFPNIGAGTYEYVVRDGRECTYTGTITVNEPREIVEVSRNVTSISCLAGGTLRPGSIELVIDGGTPNYTYTLVRAEDLFASPVVPAATDIANPTTQPGTTITFGDLAFGDYYILVEDGNNCEPADPFGPFPVFSNVTELNISLASTGSCTTGAIINASIDPTSGTGPFNISIIGNPTHPVGPMNGNPVSSGTVPERNHQFVGDIEFNTEYIIEVIDTGSSCVFQQRVRTGPAPSEPTIFDPQVTDVTCNETPALTNGELTFTITDYGNAANQVTQLEWEVFNDLTDTSLGAAFTNTATVAASTPAIPVPVTISNIPEGRYYVIVRELDGPGCSNRHDFRVDVPDPLITTGNTTPTMAVCETTVDVAVTTQGGTENGGTITLGDGYAYVVVERGVAPPVAPSGFTLTSSTLTIDTDTNGDGTGGDQLQWDIWTRDDNDCRHLLEINITVVPGPTFTNPIPTFADNPCDTRDFTFTVEGSADPSALNADGEIFYGINNGLIPTDPITNPIVYVADGASHQFMVDNPGTYRITIRDNNGCTIEDTITILPPLAIEAVFTAPNCEAADGTITTSITSGTLAGATPPRYELFTVTGGVVVTPAIQTNATGVFPGIAVGEYEIVLTDIDRNPATGCPYRTRVGLEGPTLPVIDPTMGITNMTCNSDTPPTGSITVTLTAPFEAGVTYEYEITAAPATGDLRTRQVSPTFNNLDVDVYEVTVYATVVNGSGAGAVTVECVNTANIPITEPAPIVANPSVTPYGCDSSNNEVFPVITLDISGGDGTYRVSYTRPAPLSPVVDEVAVDSDPVTPGVQHQVTAPVGNGTYTFTIEDSNNCSGTTNIPVPVFEIMTMAEANQDTAATCTSNEIVTVTVTGGSGNYIFTRVDGTGAVLDTQDPAAGIFEADFTLNNVVGDTFNFVVRDEGTMCTIPTTYTIPEYDNFELTAAEETPETCFEDRDGRARFTVLGGYIGVVSYTITSEDAVGTVTVIYDSAASGTNETTTATTNSFVVPRAGEPGLGIGNYTINVVQIGAPECDEAASFTITGPTADFEVDISPRNDQESCNPGGDISFQASVTGARGDVTYTLVETGLTNTTGLFEGLSIAQATPVVPPTVPPTFTFTVTATDTDPGGTFVCTDDDIITVRPPADDVNISLVEDFDVSCFGEADGRIVVTATGTDTPLRYSLTPTGGTEGVLQTSNEFRNLAPGNYTVTAYDELGCTDTSPAIINELAELTVNFNASLIDCTGNPNPTVDVTVTGGFDGATGIINGRTITTFVVLDIGTDRLNPVEVQRNTTGIFTLPVGEYQFFVIDNTGCESRPSGALPVIAIPDIEITLDDRFAFVNCNGGSNGVIDASVIGGTGMYTFTLSTVSGNLADGTPFTPIVQSTSEFRDLAPAVYVYTVTTDRSCSAQEQFTIINPPEFTPDFSDVGNVTCAGEDNGFIRIVASGGTPPYSYAINNEAFLNDVSDGIIGEHTFDELAPGMYTVIAQDALGCSEIRDIEITEPTALMVGVDGEPTPETCFGDEDGSVTIIITGGTPPYRTSLTNNDADFVQDQFTFDDLAAGVVRIFIRDANDCPTDISVTIDPGVILEGILRDRLDCPVIDLDGNVTQAPRYFIDFVLGENSVTTDIVYTLTGVNGTPNPPSNFNMTGTFEVSPGEYEGTMLHADGCSEPIPRIEVEEYIPMTLPVAVMTGNPQDPNEYEINVTGGVQLPTDPFYTFLVGYVGLTSNETPLNEVDYNIAVDGNVFRIRQTGFYAIRVIDANGCEVISLQELTYINIRIPNYFRPDDPNASSEERFWYPRQILPPGTAGDPFFFENMEVTIFDRYGRMLKEFKGNQQGWSGIYQGKELPSGDYWFTIVLNDVDRREFTGHFTLYR</sequence>
<keyword evidence="3" id="KW-1185">Reference proteome</keyword>
<accession>A0A162Z3T7</accession>
<dbReference type="PROSITE" id="PS50853">
    <property type="entry name" value="FN3"/>
    <property type="match status" value="1"/>
</dbReference>
<dbReference type="STRING" id="1642818.AWE51_07735"/>
<dbReference type="InterPro" id="IPR003961">
    <property type="entry name" value="FN3_dom"/>
</dbReference>
<dbReference type="Gene3D" id="3.50.30.30">
    <property type="match status" value="1"/>
</dbReference>